<proteinExistence type="predicted"/>
<evidence type="ECO:0000313" key="3">
    <source>
        <dbReference type="Proteomes" id="UP001499884"/>
    </source>
</evidence>
<protein>
    <recommendedName>
        <fullName evidence="4">PPE family domain-containing protein</fullName>
    </recommendedName>
</protein>
<feature type="compositionally biased region" description="Basic and acidic residues" evidence="1">
    <location>
        <begin position="483"/>
        <end position="494"/>
    </location>
</feature>
<feature type="compositionally biased region" description="Basic and acidic residues" evidence="1">
    <location>
        <begin position="192"/>
        <end position="201"/>
    </location>
</feature>
<sequence length="515" mass="52555">MGSPGGGKPVPGETDFESMSHAEMVALLRSADARTAAGVSEKLASVAETVSKIGEHLKAHVRALEWEGEGGDAFREWGDQTANATLKLASYAGGAGRWMGHVSQTIVEAHANMPALSVTVGARSDLRDAARALADSGSPGWEKSAMLASSRIESARADAAVQMRRLASSYVQAGTEINKLKPPTFPPPASRLGDRWKDPDPHVSPLGVSGGGVRRSTADGGRLAATVTGGPAGGGVVSRDDSSSVAHATYGGGAHVGPSSFAHNPRTEIDGVTSQTMPRDGQQTLPPPVPDRASRPQPVPSVVLPPFGGTGAGPSGLSSRRSSGTPVGQLPRAGALGGPSDGMAQTGGRSSLPRQSGIIGGRPVESPAGRPPARLPRGTVIGSERADGSSGRQMMGRGVPGTHGGSGGVPDAGRNGLVGGRRLASEPGGVVGRPGQPGRMGARPFTQGGAGLLRQEEAASSQRRGQLDRTGPLPRAGVGARRPVSEGDGERPDYLIEEEETWQQGNRRVVPPVID</sequence>
<reference evidence="3" key="1">
    <citation type="journal article" date="2019" name="Int. J. Syst. Evol. Microbiol.">
        <title>The Global Catalogue of Microorganisms (GCM) 10K type strain sequencing project: providing services to taxonomists for standard genome sequencing and annotation.</title>
        <authorList>
            <consortium name="The Broad Institute Genomics Platform"/>
            <consortium name="The Broad Institute Genome Sequencing Center for Infectious Disease"/>
            <person name="Wu L."/>
            <person name="Ma J."/>
        </authorList>
    </citation>
    <scope>NUCLEOTIDE SEQUENCE [LARGE SCALE GENOMIC DNA]</scope>
    <source>
        <strain evidence="3">JCM 30846</strain>
    </source>
</reference>
<organism evidence="2 3">
    <name type="scientific">Streptomyces tremellae</name>
    <dbReference type="NCBI Taxonomy" id="1124239"/>
    <lineage>
        <taxon>Bacteria</taxon>
        <taxon>Bacillati</taxon>
        <taxon>Actinomycetota</taxon>
        <taxon>Actinomycetes</taxon>
        <taxon>Kitasatosporales</taxon>
        <taxon>Streptomycetaceae</taxon>
        <taxon>Streptomyces</taxon>
    </lineage>
</organism>
<feature type="compositionally biased region" description="Polar residues" evidence="1">
    <location>
        <begin position="272"/>
        <end position="284"/>
    </location>
</feature>
<dbReference type="EMBL" id="BAABEP010000084">
    <property type="protein sequence ID" value="GAA3759941.1"/>
    <property type="molecule type" value="Genomic_DNA"/>
</dbReference>
<feature type="region of interest" description="Disordered" evidence="1">
    <location>
        <begin position="191"/>
        <end position="515"/>
    </location>
</feature>
<feature type="compositionally biased region" description="Low complexity" evidence="1">
    <location>
        <begin position="315"/>
        <end position="324"/>
    </location>
</feature>
<feature type="compositionally biased region" description="Gly residues" evidence="1">
    <location>
        <begin position="398"/>
        <end position="410"/>
    </location>
</feature>
<accession>A0ABP7GC86</accession>
<keyword evidence="3" id="KW-1185">Reference proteome</keyword>
<evidence type="ECO:0008006" key="4">
    <source>
        <dbReference type="Google" id="ProtNLM"/>
    </source>
</evidence>
<comment type="caution">
    <text evidence="2">The sequence shown here is derived from an EMBL/GenBank/DDBJ whole genome shotgun (WGS) entry which is preliminary data.</text>
</comment>
<name>A0ABP7GC86_9ACTN</name>
<gene>
    <name evidence="2" type="ORF">GCM10023082_62880</name>
</gene>
<dbReference type="Proteomes" id="UP001499884">
    <property type="component" value="Unassembled WGS sequence"/>
</dbReference>
<evidence type="ECO:0000313" key="2">
    <source>
        <dbReference type="EMBL" id="GAA3759941.1"/>
    </source>
</evidence>
<evidence type="ECO:0000256" key="1">
    <source>
        <dbReference type="SAM" id="MobiDB-lite"/>
    </source>
</evidence>